<evidence type="ECO:0000256" key="6">
    <source>
        <dbReference type="SAM" id="MobiDB-lite"/>
    </source>
</evidence>
<proteinExistence type="predicted"/>
<dbReference type="EC" id="2.3.2.23" evidence="1"/>
<dbReference type="InterPro" id="IPR057735">
    <property type="entry name" value="UBE2O-like_tSH3-B"/>
</dbReference>
<dbReference type="CDD" id="cd23837">
    <property type="entry name" value="UBCc_UBE2O"/>
    <property type="match status" value="1"/>
</dbReference>
<feature type="compositionally biased region" description="Polar residues" evidence="6">
    <location>
        <begin position="502"/>
        <end position="514"/>
    </location>
</feature>
<name>A0A7I8K4D8_SPIIN</name>
<dbReference type="SUPFAM" id="SSF54495">
    <property type="entry name" value="UBC-like"/>
    <property type="match status" value="1"/>
</dbReference>
<dbReference type="Pfam" id="PF23043">
    <property type="entry name" value="SH3-B_UBE2O"/>
    <property type="match status" value="1"/>
</dbReference>
<dbReference type="GO" id="GO:0061631">
    <property type="term" value="F:ubiquitin conjugating enzyme activity"/>
    <property type="evidence" value="ECO:0007669"/>
    <property type="project" value="UniProtKB-EC"/>
</dbReference>
<dbReference type="OrthoDB" id="47801at2759"/>
<dbReference type="Pfam" id="PF00179">
    <property type="entry name" value="UQ_con"/>
    <property type="match status" value="1"/>
</dbReference>
<dbReference type="FunFam" id="3.10.110.10:FF:000028">
    <property type="entry name" value="Probable ubiquitin-conjugating enzyme E2 23"/>
    <property type="match status" value="1"/>
</dbReference>
<dbReference type="InterPro" id="IPR000608">
    <property type="entry name" value="UBC"/>
</dbReference>
<dbReference type="SMART" id="SM00212">
    <property type="entry name" value="UBCc"/>
    <property type="match status" value="1"/>
</dbReference>
<feature type="compositionally biased region" description="Polar residues" evidence="6">
    <location>
        <begin position="901"/>
        <end position="912"/>
    </location>
</feature>
<dbReference type="InterPro" id="IPR057733">
    <property type="entry name" value="UBE2O-like_SH3-B"/>
</dbReference>
<dbReference type="Proteomes" id="UP000663760">
    <property type="component" value="Chromosome 2"/>
</dbReference>
<organism evidence="8 9">
    <name type="scientific">Spirodela intermedia</name>
    <name type="common">Intermediate duckweed</name>
    <dbReference type="NCBI Taxonomy" id="51605"/>
    <lineage>
        <taxon>Eukaryota</taxon>
        <taxon>Viridiplantae</taxon>
        <taxon>Streptophyta</taxon>
        <taxon>Embryophyta</taxon>
        <taxon>Tracheophyta</taxon>
        <taxon>Spermatophyta</taxon>
        <taxon>Magnoliopsida</taxon>
        <taxon>Liliopsida</taxon>
        <taxon>Araceae</taxon>
        <taxon>Lemnoideae</taxon>
        <taxon>Spirodela</taxon>
    </lineage>
</organism>
<dbReference type="Gene3D" id="3.10.110.10">
    <property type="entry name" value="Ubiquitin Conjugating Enzyme"/>
    <property type="match status" value="1"/>
</dbReference>
<dbReference type="InterPro" id="IPR016135">
    <property type="entry name" value="UBQ-conjugating_enzyme/RWD"/>
</dbReference>
<evidence type="ECO:0000313" key="9">
    <source>
        <dbReference type="Proteomes" id="UP000663760"/>
    </source>
</evidence>
<protein>
    <recommendedName>
        <fullName evidence="1">E2 ubiquitin-conjugating enzyme</fullName>
        <ecNumber evidence="1">2.3.2.23</ecNumber>
    </recommendedName>
</protein>
<feature type="compositionally biased region" description="Polar residues" evidence="6">
    <location>
        <begin position="119"/>
        <end position="136"/>
    </location>
</feature>
<dbReference type="GO" id="GO:0005524">
    <property type="term" value="F:ATP binding"/>
    <property type="evidence" value="ECO:0007669"/>
    <property type="project" value="UniProtKB-KW"/>
</dbReference>
<dbReference type="AlphaFoldDB" id="A0A7I8K4D8"/>
<feature type="domain" description="UBC core" evidence="7">
    <location>
        <begin position="981"/>
        <end position="1141"/>
    </location>
</feature>
<accession>A0A7I8K4D8</accession>
<feature type="region of interest" description="Disordered" evidence="6">
    <location>
        <begin position="681"/>
        <end position="704"/>
    </location>
</feature>
<evidence type="ECO:0000256" key="1">
    <source>
        <dbReference type="ARBA" id="ARBA00012486"/>
    </source>
</evidence>
<dbReference type="PANTHER" id="PTHR46116">
    <property type="entry name" value="(E3-INDEPENDENT) E2 UBIQUITIN-CONJUGATING ENZYME"/>
    <property type="match status" value="1"/>
</dbReference>
<dbReference type="InterPro" id="IPR057734">
    <property type="entry name" value="UBE2O-like_SH3-C"/>
</dbReference>
<feature type="region of interest" description="Disordered" evidence="6">
    <location>
        <begin position="502"/>
        <end position="528"/>
    </location>
</feature>
<dbReference type="Pfam" id="PF23046">
    <property type="entry name" value="tSH3-B_UBE2O"/>
    <property type="match status" value="1"/>
</dbReference>
<feature type="compositionally biased region" description="Basic and acidic residues" evidence="6">
    <location>
        <begin position="684"/>
        <end position="704"/>
    </location>
</feature>
<feature type="compositionally biased region" description="Polar residues" evidence="6">
    <location>
        <begin position="807"/>
        <end position="824"/>
    </location>
</feature>
<reference evidence="8" key="1">
    <citation type="submission" date="2020-02" db="EMBL/GenBank/DDBJ databases">
        <authorList>
            <person name="Scholz U."/>
            <person name="Mascher M."/>
            <person name="Fiebig A."/>
        </authorList>
    </citation>
    <scope>NUCLEOTIDE SEQUENCE</scope>
</reference>
<keyword evidence="2" id="KW-0808">Transferase</keyword>
<evidence type="ECO:0000256" key="3">
    <source>
        <dbReference type="ARBA" id="ARBA00022741"/>
    </source>
</evidence>
<dbReference type="PROSITE" id="PS50127">
    <property type="entry name" value="UBC_2"/>
    <property type="match status" value="1"/>
</dbReference>
<keyword evidence="4" id="KW-0833">Ubl conjugation pathway</keyword>
<feature type="region of interest" description="Disordered" evidence="6">
    <location>
        <begin position="88"/>
        <end position="136"/>
    </location>
</feature>
<dbReference type="EMBL" id="LR746265">
    <property type="protein sequence ID" value="CAA7391439.1"/>
    <property type="molecule type" value="Genomic_DNA"/>
</dbReference>
<evidence type="ECO:0000256" key="4">
    <source>
        <dbReference type="ARBA" id="ARBA00022786"/>
    </source>
</evidence>
<dbReference type="PANTHER" id="PTHR46116:SF21">
    <property type="entry name" value="UBIQUITIN-CONJUGATING ENZYME E2 23-RELATED"/>
    <property type="match status" value="1"/>
</dbReference>
<sequence length="1232" mass="135298">MEDNHHCSGESLSPSTECFGRSSVLSPVNCEKVQGVTGTAKELCENGSMVKPHESATSLPKEVYVYRQDIVKCSKYEDMLGVVLEVSGDSDSDADLTDSSDVEDDEGKVSDSNGRRRGNVNSGIGNKGGNSLNESPSEVQVRVMWIDGSETTDNLGDIAVVDRELLHGDIVASVSDPTGQLGLVVDVNISVDLLAPTSETIKDISSRQLKRIRDFTTGDYVVYGPWLGRVDDVVDNVTVLLDDGSVCKVIKADPMKLKPVSKSIVADSGFPYYPGQRVRAVSSYVFKNSRWLSGSWKASNLEGTVTNVQAASIFVYWIASASTGTGNSSAVVPNEEQNPKNLTLLSCFAHSNWQLGDWCMLPSLQSPLSSSTGNVTTENADDSLTECRSDVACSTEQDGDTQMSVKCAESSELDPYVPALDLKCEHARDQTYADDIIHDEGYNSVLDASADRSTSLQLADNRASDSFVTENSNGGIFSSERKDAVCADTASDNDLAETAGINNSELQSGTSSHPASVLSKEHAHESAASRKKLRKVLFRREKKLHKREESFQRAFFVACTMTKVDVAWQDGTKEFGVDAKSLIPIQNPGDHEFFPEQYVAEQASNESDDSYEVKRLGVVKSINAKERTACVRWLKPVSRPEDLQEFDNEEVVSVYELAEHPDYDYCYGDLVVRLSPPSISADGHISEDPVGEKDHSDMPKDTDQMDQNKLECEVNETFQDEADMNFSSLSWVGHVTGLHDGGIEVTWADGMISKVGPQAIYVVGREDGESFNGGSEISDDGASWETVEENDMATLDVAYEDADDQPPTKNNVDGGNGSTNTSDHINPVRNEPLSVFHATLGIFTRIITDLFPQGRKEREPSLSDEDAIVNIESHDNHESPMRDSACGEPNSQESDVLDGQRAQNSGENGEVDSSLSVAAGILVKMGNSLGDDIPEEMDVDSNFQRVCDEHGSCSFKHFDIAKEPLDHHFFGGTEQVLCGRKWTKKVQKEWSILEKNLPDAIFVRVFEDRMDLLRAVIVGACGTPYQDGLFFFDFFLPSEYPQVPPSAYYHSGGLRINPNLYEEGKVCLSLLNTWTGKGNEVWDPNSSSILQVLVSIQGLVLNSRPYFNEAGYEKQVGTAEGEKNSYPYNENTYLLNLRSMLYLLRRPPMHFEDFVRDHFRSRGPYILKACDAYMNGCPVGSLTKDACMTTKSNEHSSVGFKLMLAKITPKLFTVLSDAGADCTEFKHLSGSS</sequence>
<feature type="region of interest" description="Disordered" evidence="6">
    <location>
        <begin position="873"/>
        <end position="912"/>
    </location>
</feature>
<keyword evidence="5" id="KW-0067">ATP-binding</keyword>
<feature type="compositionally biased region" description="Acidic residues" evidence="6">
    <location>
        <begin position="88"/>
        <end position="106"/>
    </location>
</feature>
<evidence type="ECO:0000259" key="7">
    <source>
        <dbReference type="PROSITE" id="PS50127"/>
    </source>
</evidence>
<dbReference type="Pfam" id="PF23044">
    <property type="entry name" value="SH3-C_UBE2O"/>
    <property type="match status" value="1"/>
</dbReference>
<evidence type="ECO:0000313" key="8">
    <source>
        <dbReference type="EMBL" id="CAA7391439.1"/>
    </source>
</evidence>
<keyword evidence="9" id="KW-1185">Reference proteome</keyword>
<evidence type="ECO:0000256" key="5">
    <source>
        <dbReference type="ARBA" id="ARBA00022840"/>
    </source>
</evidence>
<evidence type="ECO:0000256" key="2">
    <source>
        <dbReference type="ARBA" id="ARBA00022679"/>
    </source>
</evidence>
<feature type="region of interest" description="Disordered" evidence="6">
    <location>
        <begin position="801"/>
        <end position="828"/>
    </location>
</feature>
<feature type="compositionally biased region" description="Basic and acidic residues" evidence="6">
    <location>
        <begin position="519"/>
        <end position="528"/>
    </location>
</feature>
<gene>
    <name evidence="8" type="ORF">SI8410_02002736</name>
</gene>
<keyword evidence="3" id="KW-0547">Nucleotide-binding</keyword>